<accession>A0A0K0FT71</accession>
<proteinExistence type="predicted"/>
<protein>
    <submittedName>
        <fullName evidence="2">START domain-containing protein</fullName>
    </submittedName>
</protein>
<dbReference type="WBParaSite" id="SVE_1494800.1">
    <property type="protein sequence ID" value="SVE_1494800.1"/>
    <property type="gene ID" value="SVE_1494800"/>
</dbReference>
<sequence length="97" mass="11081">MTDGFREMEARMDQFEQHLADLESKFDSSCGAAILWKKAKNADKEESKIWDADFNGKLVKIKDLPLDVVSAMVDEKCGYMKDGWILRKISFNTSISI</sequence>
<dbReference type="AlphaFoldDB" id="A0A0K0FT71"/>
<dbReference type="Proteomes" id="UP000035680">
    <property type="component" value="Unassembled WGS sequence"/>
</dbReference>
<evidence type="ECO:0000313" key="2">
    <source>
        <dbReference type="WBParaSite" id="SVE_1494800.1"/>
    </source>
</evidence>
<reference evidence="1" key="1">
    <citation type="submission" date="2014-07" db="EMBL/GenBank/DDBJ databases">
        <authorList>
            <person name="Martin A.A"/>
            <person name="De Silva N."/>
        </authorList>
    </citation>
    <scope>NUCLEOTIDE SEQUENCE</scope>
</reference>
<organism evidence="1 2">
    <name type="scientific">Strongyloides venezuelensis</name>
    <name type="common">Threadworm</name>
    <dbReference type="NCBI Taxonomy" id="75913"/>
    <lineage>
        <taxon>Eukaryota</taxon>
        <taxon>Metazoa</taxon>
        <taxon>Ecdysozoa</taxon>
        <taxon>Nematoda</taxon>
        <taxon>Chromadorea</taxon>
        <taxon>Rhabditida</taxon>
        <taxon>Tylenchina</taxon>
        <taxon>Panagrolaimomorpha</taxon>
        <taxon>Strongyloidoidea</taxon>
        <taxon>Strongyloididae</taxon>
        <taxon>Strongyloides</taxon>
    </lineage>
</organism>
<name>A0A0K0FT71_STRVS</name>
<evidence type="ECO:0000313" key="1">
    <source>
        <dbReference type="Proteomes" id="UP000035680"/>
    </source>
</evidence>
<reference evidence="2" key="2">
    <citation type="submission" date="2015-08" db="UniProtKB">
        <authorList>
            <consortium name="WormBaseParasite"/>
        </authorList>
    </citation>
    <scope>IDENTIFICATION</scope>
</reference>
<keyword evidence="1" id="KW-1185">Reference proteome</keyword>